<dbReference type="RefSeq" id="WP_153234240.1">
    <property type="nucleotide sequence ID" value="NZ_WINI01000003.1"/>
</dbReference>
<organism evidence="2 3">
    <name type="scientific">Glaciimonas soli</name>
    <dbReference type="NCBI Taxonomy" id="2590999"/>
    <lineage>
        <taxon>Bacteria</taxon>
        <taxon>Pseudomonadati</taxon>
        <taxon>Pseudomonadota</taxon>
        <taxon>Betaproteobacteria</taxon>
        <taxon>Burkholderiales</taxon>
        <taxon>Oxalobacteraceae</taxon>
        <taxon>Glaciimonas</taxon>
    </lineage>
</organism>
<evidence type="ECO:0000313" key="2">
    <source>
        <dbReference type="EMBL" id="MQR00661.1"/>
    </source>
</evidence>
<proteinExistence type="predicted"/>
<keyword evidence="3" id="KW-1185">Reference proteome</keyword>
<name>A0A843YTJ0_9BURK</name>
<evidence type="ECO:0000313" key="3">
    <source>
        <dbReference type="Proteomes" id="UP000451565"/>
    </source>
</evidence>
<dbReference type="PANTHER" id="PTHR43441:SF2">
    <property type="entry name" value="FAMILY ACETYLTRANSFERASE, PUTATIVE (AFU_ORTHOLOGUE AFUA_7G00850)-RELATED"/>
    <property type="match status" value="1"/>
</dbReference>
<dbReference type="Proteomes" id="UP000451565">
    <property type="component" value="Unassembled WGS sequence"/>
</dbReference>
<protein>
    <submittedName>
        <fullName evidence="2">GNAT family N-acetyltransferase</fullName>
    </submittedName>
</protein>
<dbReference type="InterPro" id="IPR000182">
    <property type="entry name" value="GNAT_dom"/>
</dbReference>
<dbReference type="GO" id="GO:0008999">
    <property type="term" value="F:protein-N-terminal-alanine acetyltransferase activity"/>
    <property type="evidence" value="ECO:0007669"/>
    <property type="project" value="TreeGrafter"/>
</dbReference>
<dbReference type="AlphaFoldDB" id="A0A843YTJ0"/>
<dbReference type="SUPFAM" id="SSF55729">
    <property type="entry name" value="Acyl-CoA N-acyltransferases (Nat)"/>
    <property type="match status" value="1"/>
</dbReference>
<dbReference type="FunFam" id="3.40.630.30:FF:000047">
    <property type="entry name" value="Acetyltransferase, GNAT family"/>
    <property type="match status" value="1"/>
</dbReference>
<reference evidence="2 3" key="1">
    <citation type="submission" date="2019-10" db="EMBL/GenBank/DDBJ databases">
        <title>Glaciimonas soli sp. nov., a psychrophilic bacterium isolated from the forest soil of a high elevation mountain in Taiwan.</title>
        <authorList>
            <person name="Wang L.-T."/>
            <person name="Shieh W.Y."/>
        </authorList>
    </citation>
    <scope>NUCLEOTIDE SEQUENCE [LARGE SCALE GENOMIC DNA]</scope>
    <source>
        <strain evidence="2 3">GS1</strain>
    </source>
</reference>
<comment type="caution">
    <text evidence="2">The sequence shown here is derived from an EMBL/GenBank/DDBJ whole genome shotgun (WGS) entry which is preliminary data.</text>
</comment>
<sequence length="230" mass="26544">MLLPDWRPAKLPQPNTIKGHSVRLLAINVERDAESLFEAANGVNADSHQWDYLHCGPFNHIDEMKTWLSTCAESKDPLFFTVIDQQTGLAIGVLSFLAITPEHGSIEIGHVWFSARMQRSTKSTETIYLLAKQAFEELGYRRLEWKCNNLNQRSKEAAHRFGFSAEGLFRQHRVFKGQSRDTAWFSMLDHEWPLQRKVFETWLNPANFDAEGRQKRTMQEIRVNLLSALA</sequence>
<accession>A0A843YTJ0</accession>
<keyword evidence="2" id="KW-0808">Transferase</keyword>
<dbReference type="Gene3D" id="3.40.630.30">
    <property type="match status" value="1"/>
</dbReference>
<gene>
    <name evidence="2" type="ORF">GEV47_08185</name>
</gene>
<dbReference type="PANTHER" id="PTHR43441">
    <property type="entry name" value="RIBOSOMAL-PROTEIN-SERINE ACETYLTRANSFERASE"/>
    <property type="match status" value="1"/>
</dbReference>
<dbReference type="Pfam" id="PF13302">
    <property type="entry name" value="Acetyltransf_3"/>
    <property type="match status" value="1"/>
</dbReference>
<evidence type="ECO:0000259" key="1">
    <source>
        <dbReference type="Pfam" id="PF13302"/>
    </source>
</evidence>
<dbReference type="InterPro" id="IPR051908">
    <property type="entry name" value="Ribosomal_N-acetyltransferase"/>
</dbReference>
<dbReference type="OrthoDB" id="5295305at2"/>
<dbReference type="EMBL" id="WINI01000003">
    <property type="protein sequence ID" value="MQR00661.1"/>
    <property type="molecule type" value="Genomic_DNA"/>
</dbReference>
<dbReference type="InterPro" id="IPR016181">
    <property type="entry name" value="Acyl_CoA_acyltransferase"/>
</dbReference>
<dbReference type="GO" id="GO:1990189">
    <property type="term" value="F:protein N-terminal-serine acetyltransferase activity"/>
    <property type="evidence" value="ECO:0007669"/>
    <property type="project" value="TreeGrafter"/>
</dbReference>
<feature type="domain" description="N-acetyltransferase" evidence="1">
    <location>
        <begin position="30"/>
        <end position="163"/>
    </location>
</feature>